<keyword evidence="2" id="KW-0472">Membrane</keyword>
<sequence>MSSLYYTYLTTTEGAYRTTEPEPRPTPAAPPPPASPPPPPQRPNPNPAPNPTTTDPTTTEALPPPAAKSASKDSSTTTTEAGSQQTHGVSENEPTTTTTTTSTANTTRDDGGGGATARGGSSPTLPLSPERTTSDDGSSPKLTGVQPPSSPPGAQSTNGGITLQAGSTMVFHNPSGVSSTPTPAISGSVISAPMTGVVFTFAFLGALIIGLVAGFIIAKYTRLGGGGGGGGGRSRRQQRDELTEQVRLLIDTIGQRDSRNFDNGPQQPYRHDRSYLDDEKFAHASVTHQGERMPLYMNGRQSIASTITAAHGGDGGETERLHPHSIPDQNQYQDWELINSHLISPHSNNVPLHPMSFSRHSAMISPLTGIPTTNRASRPEPSGAGTFLSPRVVHLPPTQLPPDVEIYGPKGEWG</sequence>
<protein>
    <submittedName>
        <fullName evidence="3">Uncharacterized protein</fullName>
    </submittedName>
</protein>
<feature type="compositionally biased region" description="Low complexity" evidence="1">
    <location>
        <begin position="95"/>
        <end position="106"/>
    </location>
</feature>
<keyword evidence="2" id="KW-1133">Transmembrane helix</keyword>
<dbReference type="EMBL" id="JAHRHY010000011">
    <property type="protein sequence ID" value="KAG9065865.1"/>
    <property type="molecule type" value="Genomic_DNA"/>
</dbReference>
<feature type="compositionally biased region" description="Polar residues" evidence="1">
    <location>
        <begin position="152"/>
        <end position="161"/>
    </location>
</feature>
<feature type="compositionally biased region" description="Polar residues" evidence="1">
    <location>
        <begin position="82"/>
        <end position="94"/>
    </location>
</feature>
<organism evidence="3 4">
    <name type="scientific">Linnemannia hyalina</name>
    <dbReference type="NCBI Taxonomy" id="64524"/>
    <lineage>
        <taxon>Eukaryota</taxon>
        <taxon>Fungi</taxon>
        <taxon>Fungi incertae sedis</taxon>
        <taxon>Mucoromycota</taxon>
        <taxon>Mortierellomycotina</taxon>
        <taxon>Mortierellomycetes</taxon>
        <taxon>Mortierellales</taxon>
        <taxon>Mortierellaceae</taxon>
        <taxon>Linnemannia</taxon>
    </lineage>
</organism>
<comment type="caution">
    <text evidence="3">The sequence shown here is derived from an EMBL/GenBank/DDBJ whole genome shotgun (WGS) entry which is preliminary data.</text>
</comment>
<name>A0A9P7XR46_9FUNG</name>
<feature type="region of interest" description="Disordered" evidence="1">
    <location>
        <begin position="391"/>
        <end position="414"/>
    </location>
</feature>
<feature type="transmembrane region" description="Helical" evidence="2">
    <location>
        <begin position="196"/>
        <end position="218"/>
    </location>
</feature>
<reference evidence="3" key="1">
    <citation type="submission" date="2021-06" db="EMBL/GenBank/DDBJ databases">
        <title>Genome Sequence of Mortierella hyaline Strain SCG-10, a Cold-Adapted, Nitrate-Reducing Fungus Isolated from Soil in Minnesota, USA.</title>
        <authorList>
            <person name="Aldossari N."/>
        </authorList>
    </citation>
    <scope>NUCLEOTIDE SEQUENCE</scope>
    <source>
        <strain evidence="3">SCG-10</strain>
    </source>
</reference>
<accession>A0A9P7XR46</accession>
<keyword evidence="4" id="KW-1185">Reference proteome</keyword>
<evidence type="ECO:0000313" key="4">
    <source>
        <dbReference type="Proteomes" id="UP000707451"/>
    </source>
</evidence>
<evidence type="ECO:0000256" key="1">
    <source>
        <dbReference type="SAM" id="MobiDB-lite"/>
    </source>
</evidence>
<evidence type="ECO:0000256" key="2">
    <source>
        <dbReference type="SAM" id="Phobius"/>
    </source>
</evidence>
<feature type="compositionally biased region" description="Pro residues" evidence="1">
    <location>
        <begin position="24"/>
        <end position="50"/>
    </location>
</feature>
<gene>
    <name evidence="3" type="ORF">KI688_002162</name>
</gene>
<feature type="compositionally biased region" description="Low complexity" evidence="1">
    <location>
        <begin position="1"/>
        <end position="12"/>
    </location>
</feature>
<dbReference type="AlphaFoldDB" id="A0A9P7XR46"/>
<feature type="compositionally biased region" description="Low complexity" evidence="1">
    <location>
        <begin position="51"/>
        <end position="81"/>
    </location>
</feature>
<keyword evidence="2" id="KW-0812">Transmembrane</keyword>
<feature type="region of interest" description="Disordered" evidence="1">
    <location>
        <begin position="1"/>
        <end position="161"/>
    </location>
</feature>
<proteinExistence type="predicted"/>
<dbReference type="Proteomes" id="UP000707451">
    <property type="component" value="Unassembled WGS sequence"/>
</dbReference>
<evidence type="ECO:0000313" key="3">
    <source>
        <dbReference type="EMBL" id="KAG9065865.1"/>
    </source>
</evidence>
<dbReference type="OrthoDB" id="2429230at2759"/>